<accession>A0A6G0ZE05</accession>
<name>A0A6G0ZE05_APHCR</name>
<evidence type="ECO:0000313" key="2">
    <source>
        <dbReference type="Proteomes" id="UP000478052"/>
    </source>
</evidence>
<evidence type="ECO:0000313" key="1">
    <source>
        <dbReference type="EMBL" id="KAF0768931.1"/>
    </source>
</evidence>
<dbReference type="AlphaFoldDB" id="A0A6G0ZE05"/>
<feature type="non-terminal residue" evidence="1">
    <location>
        <position position="90"/>
    </location>
</feature>
<keyword evidence="2" id="KW-1185">Reference proteome</keyword>
<dbReference type="Proteomes" id="UP000478052">
    <property type="component" value="Unassembled WGS sequence"/>
</dbReference>
<organism evidence="1 2">
    <name type="scientific">Aphis craccivora</name>
    <name type="common">Cowpea aphid</name>
    <dbReference type="NCBI Taxonomy" id="307492"/>
    <lineage>
        <taxon>Eukaryota</taxon>
        <taxon>Metazoa</taxon>
        <taxon>Ecdysozoa</taxon>
        <taxon>Arthropoda</taxon>
        <taxon>Hexapoda</taxon>
        <taxon>Insecta</taxon>
        <taxon>Pterygota</taxon>
        <taxon>Neoptera</taxon>
        <taxon>Paraneoptera</taxon>
        <taxon>Hemiptera</taxon>
        <taxon>Sternorrhyncha</taxon>
        <taxon>Aphidomorpha</taxon>
        <taxon>Aphidoidea</taxon>
        <taxon>Aphididae</taxon>
        <taxon>Aphidini</taxon>
        <taxon>Aphis</taxon>
        <taxon>Aphis</taxon>
    </lineage>
</organism>
<gene>
    <name evidence="1" type="ORF">FWK35_00004650</name>
</gene>
<comment type="caution">
    <text evidence="1">The sequence shown here is derived from an EMBL/GenBank/DDBJ whole genome shotgun (WGS) entry which is preliminary data.</text>
</comment>
<dbReference type="EMBL" id="VUJU01000673">
    <property type="protein sequence ID" value="KAF0768931.1"/>
    <property type="molecule type" value="Genomic_DNA"/>
</dbReference>
<sequence length="90" mass="10495">MENIPLPPVPVITRWRDIDNRCFILRRIFYKIPKDRSAVSESTFISTHLLSLVEIIKKLETANMLLFEMNELEEKINIIPGLEGITLKTK</sequence>
<protein>
    <submittedName>
        <fullName evidence="1">DUF659 domain-containing protein</fullName>
    </submittedName>
</protein>
<proteinExistence type="predicted"/>
<reference evidence="1 2" key="1">
    <citation type="submission" date="2019-08" db="EMBL/GenBank/DDBJ databases">
        <title>Whole genome of Aphis craccivora.</title>
        <authorList>
            <person name="Voronova N.V."/>
            <person name="Shulinski R.S."/>
            <person name="Bandarenka Y.V."/>
            <person name="Zhorov D.G."/>
            <person name="Warner D."/>
        </authorList>
    </citation>
    <scope>NUCLEOTIDE SEQUENCE [LARGE SCALE GENOMIC DNA]</scope>
    <source>
        <strain evidence="1">180601</strain>
        <tissue evidence="1">Whole Body</tissue>
    </source>
</reference>